<proteinExistence type="predicted"/>
<evidence type="ECO:0000259" key="1">
    <source>
        <dbReference type="PROSITE" id="PS50943"/>
    </source>
</evidence>
<evidence type="ECO:0000313" key="2">
    <source>
        <dbReference type="EMBL" id="TXI55906.1"/>
    </source>
</evidence>
<name>A0A5C7Y2X6_9MYCO</name>
<reference evidence="2 3" key="1">
    <citation type="submission" date="2018-09" db="EMBL/GenBank/DDBJ databases">
        <title>Metagenome Assembled Genomes from an Advanced Water Purification Facility.</title>
        <authorList>
            <person name="Stamps B.W."/>
            <person name="Spear J.R."/>
        </authorList>
    </citation>
    <scope>NUCLEOTIDE SEQUENCE [LARGE SCALE GENOMIC DNA]</scope>
    <source>
        <strain evidence="2">Bin_29_2</strain>
    </source>
</reference>
<dbReference type="PROSITE" id="PS50943">
    <property type="entry name" value="HTH_CROC1"/>
    <property type="match status" value="1"/>
</dbReference>
<accession>A0A5C7Y2X6</accession>
<protein>
    <recommendedName>
        <fullName evidence="1">HTH cro/C1-type domain-containing protein</fullName>
    </recommendedName>
</protein>
<sequence length="156" mass="16420">MTAELGVHIGRSTIADIELQRRKYIAVHEISVIAAALGVTPATLLTWGSLPDGDVELVPGHTVDGATATDWWGGTAISRFSPAATGLPADHAPSAELMTACRERGRLRDVLIRSQIGGLSEYPDPSFVPALKERLKGVVRRIGELGGIIKGDSGDG</sequence>
<dbReference type="Proteomes" id="UP000321797">
    <property type="component" value="Unassembled WGS sequence"/>
</dbReference>
<organism evidence="2 3">
    <name type="scientific">Mycolicibacter arupensis</name>
    <dbReference type="NCBI Taxonomy" id="342002"/>
    <lineage>
        <taxon>Bacteria</taxon>
        <taxon>Bacillati</taxon>
        <taxon>Actinomycetota</taxon>
        <taxon>Actinomycetes</taxon>
        <taxon>Mycobacteriales</taxon>
        <taxon>Mycobacteriaceae</taxon>
        <taxon>Mycolicibacter</taxon>
    </lineage>
</organism>
<feature type="domain" description="HTH cro/C1-type" evidence="1">
    <location>
        <begin position="8"/>
        <end position="44"/>
    </location>
</feature>
<dbReference type="EMBL" id="SSGD01000061">
    <property type="protein sequence ID" value="TXI55906.1"/>
    <property type="molecule type" value="Genomic_DNA"/>
</dbReference>
<dbReference type="InterPro" id="IPR001387">
    <property type="entry name" value="Cro/C1-type_HTH"/>
</dbReference>
<evidence type="ECO:0000313" key="3">
    <source>
        <dbReference type="Proteomes" id="UP000321797"/>
    </source>
</evidence>
<dbReference type="RefSeq" id="WP_276760721.1">
    <property type="nucleotide sequence ID" value="NZ_SSGD01000061.1"/>
</dbReference>
<dbReference type="AlphaFoldDB" id="A0A5C7Y2X6"/>
<comment type="caution">
    <text evidence="2">The sequence shown here is derived from an EMBL/GenBank/DDBJ whole genome shotgun (WGS) entry which is preliminary data.</text>
</comment>
<gene>
    <name evidence="2" type="ORF">E6Q54_11800</name>
</gene>